<proteinExistence type="predicted"/>
<dbReference type="EMBL" id="CAJOBC010006560">
    <property type="protein sequence ID" value="CAF3903007.1"/>
    <property type="molecule type" value="Genomic_DNA"/>
</dbReference>
<sequence length="1064" mass="125304">MISSFLHFTTAVNQKQEIADLILQRLLESQQPIQRSNWINLMSCISNDKLTCDCLKLSSSFTAFFLCSTYILRRSLHDKAVQTRVKHVFDEMITQNMLRVQLNEIVMILKRLQDPLPAHENEKELTEVIHSMIETSVALQNKIRLYLSKLIIQDTDLKLLYELFQYYHPTLLFDLDKQTYLHSTLNQHEQRSCDFYTNWFEYFLCDIHYVETEQEWSYFQLLMNKWLDKIVHDRVLFCQIMKKMDGLLERLNHIVNNKPKNRRFTYFEFNITCLLILIGSLSDAVINVGSNVQNEIFIQEFERKFKESYVLPYQHQMKTMVAINNPLITLIELNQRKEAIHLVKRLLEICCGVIKIDRDELLHNTFDWPAENTLTYVMLSENCFIEMPLRRLILDQLTKFWNVWEETGLTAREIRRWQSFTANQRYYFGKIWNVVEKFAKKNYTVDRLFDKQYQEMLEKIKIKEKIVTCLNAYCPEGSDRQSYIVLLERMQRQIDEATVQTIVIAPELKKLVPLVDRLSHISKSNAWMHFYTKQLEASTSNNNTTHERVSKNNPTTVNRQRTAMITTNVETKLGVNINTCAEVLTNASHFFDDFIAELNTVCIKWKKLPIVQLLMFFPIESVESDMEILKEFLEPDVIPNLLCIFTFWKNRKRLQDVCLGFNALMFALERFHISSNTDLKTILTDLIEINKQTISGVCYNKYHHYIETVEKTYSANILNLCAEFNVSRELIKFLNELTTTDADNLLEAVNDWDETIISTKSVIDFVNLKTFFTRAYASIEKLFSREIKLSFQDVAKCFDDIFKDDDFKNVIGLFQTCSQSVTGIKHLYLELTDKEQSKRRCIMDIMSHSVLHFVKDLRSERMFDVEIKAKNLNFDDLSELRDRARLIEYSNKNKNNQEHKVEIKQLESFVELVGVIEAVLENLSSLYVAGFPTVTEIINNKIVTFNESNYDALRQLYTTLKENLQLWEVNLCRMYAIYPELTHFSCEQFQTVESFIYNVEINEQHPGYHLLKYIGFKPAFQRATLPQKAPNENERLENLGKILATQRPVSGELEEMEDNFSAQT</sequence>
<reference evidence="1" key="1">
    <citation type="submission" date="2021-02" db="EMBL/GenBank/DDBJ databases">
        <authorList>
            <person name="Nowell W R."/>
        </authorList>
    </citation>
    <scope>NUCLEOTIDE SEQUENCE</scope>
</reference>
<gene>
    <name evidence="1" type="ORF">GPM918_LOCUS20598</name>
    <name evidence="2" type="ORF">SRO942_LOCUS20595</name>
</gene>
<dbReference type="Proteomes" id="UP000681722">
    <property type="component" value="Unassembled WGS sequence"/>
</dbReference>
<name>A0A814RXK3_9BILA</name>
<accession>A0A814RXK3</accession>
<dbReference type="AlphaFoldDB" id="A0A814RXK3"/>
<evidence type="ECO:0000313" key="3">
    <source>
        <dbReference type="Proteomes" id="UP000663829"/>
    </source>
</evidence>
<evidence type="ECO:0000313" key="1">
    <source>
        <dbReference type="EMBL" id="CAF1139301.1"/>
    </source>
</evidence>
<protein>
    <submittedName>
        <fullName evidence="1">Uncharacterized protein</fullName>
    </submittedName>
</protein>
<dbReference type="EMBL" id="CAJNOQ010006560">
    <property type="protein sequence ID" value="CAF1139301.1"/>
    <property type="molecule type" value="Genomic_DNA"/>
</dbReference>
<comment type="caution">
    <text evidence="1">The sequence shown here is derived from an EMBL/GenBank/DDBJ whole genome shotgun (WGS) entry which is preliminary data.</text>
</comment>
<evidence type="ECO:0000313" key="2">
    <source>
        <dbReference type="EMBL" id="CAF3903007.1"/>
    </source>
</evidence>
<feature type="non-terminal residue" evidence="1">
    <location>
        <position position="1"/>
    </location>
</feature>
<organism evidence="1 3">
    <name type="scientific">Didymodactylos carnosus</name>
    <dbReference type="NCBI Taxonomy" id="1234261"/>
    <lineage>
        <taxon>Eukaryota</taxon>
        <taxon>Metazoa</taxon>
        <taxon>Spiralia</taxon>
        <taxon>Gnathifera</taxon>
        <taxon>Rotifera</taxon>
        <taxon>Eurotatoria</taxon>
        <taxon>Bdelloidea</taxon>
        <taxon>Philodinida</taxon>
        <taxon>Philodinidae</taxon>
        <taxon>Didymodactylos</taxon>
    </lineage>
</organism>
<dbReference type="OrthoDB" id="10435804at2759"/>
<keyword evidence="3" id="KW-1185">Reference proteome</keyword>
<dbReference type="Proteomes" id="UP000663829">
    <property type="component" value="Unassembled WGS sequence"/>
</dbReference>